<dbReference type="Gene3D" id="2.40.160.10">
    <property type="entry name" value="Porin"/>
    <property type="match status" value="1"/>
</dbReference>
<proteinExistence type="predicted"/>
<dbReference type="AlphaFoldDB" id="A0A6I4SSX3"/>
<dbReference type="PROSITE" id="PS51257">
    <property type="entry name" value="PROKAR_LIPOPROTEIN"/>
    <property type="match status" value="1"/>
</dbReference>
<reference evidence="2 3" key="1">
    <citation type="submission" date="2019-12" db="EMBL/GenBank/DDBJ databases">
        <title>Genomic-based taxomic classification of the family Erythrobacteraceae.</title>
        <authorList>
            <person name="Xu L."/>
        </authorList>
    </citation>
    <scope>NUCLEOTIDE SEQUENCE [LARGE SCALE GENOMIC DNA]</scope>
    <source>
        <strain evidence="2 3">MCCC 1K01500</strain>
    </source>
</reference>
<protein>
    <recommendedName>
        <fullName evidence="4">Porin</fullName>
    </recommendedName>
</protein>
<evidence type="ECO:0000313" key="2">
    <source>
        <dbReference type="EMBL" id="MXO59101.1"/>
    </source>
</evidence>
<evidence type="ECO:0000256" key="1">
    <source>
        <dbReference type="SAM" id="SignalP"/>
    </source>
</evidence>
<dbReference type="RefSeq" id="WP_159793243.1">
    <property type="nucleotide sequence ID" value="NZ_WTYM01000033.1"/>
</dbReference>
<feature type="signal peptide" evidence="1">
    <location>
        <begin position="1"/>
        <end position="28"/>
    </location>
</feature>
<accession>A0A6I4SSX3</accession>
<dbReference type="OrthoDB" id="9807854at2"/>
<keyword evidence="1" id="KW-0732">Signal</keyword>
<keyword evidence="3" id="KW-1185">Reference proteome</keyword>
<dbReference type="Proteomes" id="UP000433652">
    <property type="component" value="Unassembled WGS sequence"/>
</dbReference>
<dbReference type="InterPro" id="IPR023614">
    <property type="entry name" value="Porin_dom_sf"/>
</dbReference>
<gene>
    <name evidence="2" type="ORF">GRI89_06050</name>
</gene>
<dbReference type="EMBL" id="WTYM01000033">
    <property type="protein sequence ID" value="MXO59101.1"/>
    <property type="molecule type" value="Genomic_DNA"/>
</dbReference>
<dbReference type="SUPFAM" id="SSF56935">
    <property type="entry name" value="Porins"/>
    <property type="match status" value="1"/>
</dbReference>
<dbReference type="InterPro" id="IPR010870">
    <property type="entry name" value="Porin_O/P"/>
</dbReference>
<comment type="caution">
    <text evidence="2">The sequence shown here is derived from an EMBL/GenBank/DDBJ whole genome shotgun (WGS) entry which is preliminary data.</text>
</comment>
<sequence length="432" mass="48052">MLSRACRKPVFFPIALATACAFALPARAQNTESLEEPIGDHTGKDVATVNETPHYIIPDFPPHKAPDPDKPLPFIKIKFGLVGIGDWTDFHQDANNIAQIGVQDDEFQVRSARLTVSGSIGGEYRVSFQVSGEYKGFASDPAQDWQLTDAALTFPLGANAKLTVGKTKETFSYEMVGDSANLPQNERVLNPFFVSRNFGFKIIQVLGEDKRATIAVGAFRDKWDFNSTTDRGWDYTVRATGLLWDVPDQNQFFHIGLSYRHVAADGTIRYKGRAETNAGDNAVDTDTFAADNANHFGGEALFNVGPVSFLGEYILAKVHSPFYGDPKFTGWYITGSWVLTGETRPYDRNVGYARRVIPKGRWGAPELVARYSQVDLDDNGINGGSFKKTMLGLNWWATTRWKFGVTWGHTWLDRDGLTGESDTILTRIQWVL</sequence>
<evidence type="ECO:0008006" key="4">
    <source>
        <dbReference type="Google" id="ProtNLM"/>
    </source>
</evidence>
<dbReference type="Pfam" id="PF07396">
    <property type="entry name" value="Porin_O_P"/>
    <property type="match status" value="1"/>
</dbReference>
<feature type="chain" id="PRO_5026110039" description="Porin" evidence="1">
    <location>
        <begin position="29"/>
        <end position="432"/>
    </location>
</feature>
<organism evidence="2 3">
    <name type="scientific">Croceibacterium salegens</name>
    <dbReference type="NCBI Taxonomy" id="1737568"/>
    <lineage>
        <taxon>Bacteria</taxon>
        <taxon>Pseudomonadati</taxon>
        <taxon>Pseudomonadota</taxon>
        <taxon>Alphaproteobacteria</taxon>
        <taxon>Sphingomonadales</taxon>
        <taxon>Erythrobacteraceae</taxon>
        <taxon>Croceibacterium</taxon>
    </lineage>
</organism>
<name>A0A6I4SSX3_9SPHN</name>
<evidence type="ECO:0000313" key="3">
    <source>
        <dbReference type="Proteomes" id="UP000433652"/>
    </source>
</evidence>